<keyword evidence="2" id="KW-1185">Reference proteome</keyword>
<dbReference type="EMBL" id="CM047591">
    <property type="protein sequence ID" value="KAI9919180.1"/>
    <property type="molecule type" value="Genomic_DNA"/>
</dbReference>
<comment type="caution">
    <text evidence="1">The sequence shown here is derived from an EMBL/GenBank/DDBJ whole genome shotgun (WGS) entry which is preliminary data.</text>
</comment>
<gene>
    <name evidence="1" type="ORF">PsorP6_011373</name>
</gene>
<sequence>MLTDDGESIIYSDALLQRDPRRVASMSDCEREASADVQSRSRDVRNEGRWRPRRKQYRRMVTRRRREMDEKSRDALSRQASSSSSVFDEMRQIKWTETQRVLGRSPYAAQTVFRLKANKAQRPQPR</sequence>
<evidence type="ECO:0000313" key="1">
    <source>
        <dbReference type="EMBL" id="KAI9919180.1"/>
    </source>
</evidence>
<dbReference type="Proteomes" id="UP001163321">
    <property type="component" value="Chromosome 12"/>
</dbReference>
<name>A0ACC0WJY2_9STRA</name>
<accession>A0ACC0WJY2</accession>
<proteinExistence type="predicted"/>
<organism evidence="1 2">
    <name type="scientific">Peronosclerospora sorghi</name>
    <dbReference type="NCBI Taxonomy" id="230839"/>
    <lineage>
        <taxon>Eukaryota</taxon>
        <taxon>Sar</taxon>
        <taxon>Stramenopiles</taxon>
        <taxon>Oomycota</taxon>
        <taxon>Peronosporomycetes</taxon>
        <taxon>Peronosporales</taxon>
        <taxon>Peronosporaceae</taxon>
        <taxon>Peronosclerospora</taxon>
    </lineage>
</organism>
<protein>
    <submittedName>
        <fullName evidence="1">Uncharacterized protein</fullName>
    </submittedName>
</protein>
<evidence type="ECO:0000313" key="2">
    <source>
        <dbReference type="Proteomes" id="UP001163321"/>
    </source>
</evidence>
<reference evidence="1 2" key="1">
    <citation type="journal article" date="2022" name="bioRxiv">
        <title>The genome of the oomycete Peronosclerospora sorghi, a cosmopolitan pathogen of maize and sorghum, is inflated with dispersed pseudogenes.</title>
        <authorList>
            <person name="Fletcher K."/>
            <person name="Martin F."/>
            <person name="Isakeit T."/>
            <person name="Cavanaugh K."/>
            <person name="Magill C."/>
            <person name="Michelmore R."/>
        </authorList>
    </citation>
    <scope>NUCLEOTIDE SEQUENCE [LARGE SCALE GENOMIC DNA]</scope>
    <source>
        <strain evidence="1">P6</strain>
    </source>
</reference>